<reference evidence="9" key="1">
    <citation type="submission" date="2023-03" db="UniProtKB">
        <authorList>
            <consortium name="EnsemblPlants"/>
        </authorList>
    </citation>
    <scope>IDENTIFICATION</scope>
</reference>
<evidence type="ECO:0000256" key="2">
    <source>
        <dbReference type="ARBA" id="ARBA00023012"/>
    </source>
</evidence>
<dbReference type="Pfam" id="PF00072">
    <property type="entry name" value="Response_reg"/>
    <property type="match status" value="1"/>
</dbReference>
<evidence type="ECO:0000256" key="3">
    <source>
        <dbReference type="ARBA" id="ARBA00023015"/>
    </source>
</evidence>
<evidence type="ECO:0000256" key="5">
    <source>
        <dbReference type="ARBA" id="ARBA00023242"/>
    </source>
</evidence>
<keyword evidence="3" id="KW-0805">Transcription regulation</keyword>
<dbReference type="SUPFAM" id="SSF46689">
    <property type="entry name" value="Homeodomain-like"/>
    <property type="match status" value="1"/>
</dbReference>
<feature type="domain" description="Response regulatory" evidence="8">
    <location>
        <begin position="1"/>
        <end position="62"/>
    </location>
</feature>
<feature type="compositionally biased region" description="Basic and acidic residues" evidence="7">
    <location>
        <begin position="118"/>
        <end position="133"/>
    </location>
</feature>
<proteinExistence type="predicted"/>
<evidence type="ECO:0000256" key="7">
    <source>
        <dbReference type="SAM" id="MobiDB-lite"/>
    </source>
</evidence>
<dbReference type="GO" id="GO:0000160">
    <property type="term" value="P:phosphorelay signal transduction system"/>
    <property type="evidence" value="ECO:0007669"/>
    <property type="project" value="UniProtKB-KW"/>
</dbReference>
<evidence type="ECO:0000259" key="8">
    <source>
        <dbReference type="PROSITE" id="PS50110"/>
    </source>
</evidence>
<organism evidence="9">
    <name type="scientific">Cucumis melo</name>
    <name type="common">Muskmelon</name>
    <dbReference type="NCBI Taxonomy" id="3656"/>
    <lineage>
        <taxon>Eukaryota</taxon>
        <taxon>Viridiplantae</taxon>
        <taxon>Streptophyta</taxon>
        <taxon>Embryophyta</taxon>
        <taxon>Tracheophyta</taxon>
        <taxon>Spermatophyta</taxon>
        <taxon>Magnoliopsida</taxon>
        <taxon>eudicotyledons</taxon>
        <taxon>Gunneridae</taxon>
        <taxon>Pentapetalae</taxon>
        <taxon>rosids</taxon>
        <taxon>fabids</taxon>
        <taxon>Cucurbitales</taxon>
        <taxon>Cucurbitaceae</taxon>
        <taxon>Benincaseae</taxon>
        <taxon>Cucumis</taxon>
    </lineage>
</organism>
<keyword evidence="5" id="KW-0539">Nucleus</keyword>
<dbReference type="PANTHER" id="PTHR43874">
    <property type="entry name" value="TWO-COMPONENT RESPONSE REGULATOR"/>
    <property type="match status" value="1"/>
</dbReference>
<dbReference type="Gene3D" id="3.40.50.2300">
    <property type="match status" value="1"/>
</dbReference>
<dbReference type="PANTHER" id="PTHR43874:SF19">
    <property type="entry name" value="RESPONSE REGULATOR 23-RELATED"/>
    <property type="match status" value="1"/>
</dbReference>
<dbReference type="FunFam" id="1.10.10.60:FF:000007">
    <property type="entry name" value="Two-component response regulator"/>
    <property type="match status" value="1"/>
</dbReference>
<dbReference type="SUPFAM" id="SSF52172">
    <property type="entry name" value="CheY-like"/>
    <property type="match status" value="1"/>
</dbReference>
<dbReference type="GO" id="GO:0003677">
    <property type="term" value="F:DNA binding"/>
    <property type="evidence" value="ECO:0007669"/>
    <property type="project" value="InterPro"/>
</dbReference>
<dbReference type="AlphaFoldDB" id="A0A9I9DRW1"/>
<dbReference type="PROSITE" id="PS50110">
    <property type="entry name" value="RESPONSE_REGULATORY"/>
    <property type="match status" value="1"/>
</dbReference>
<protein>
    <recommendedName>
        <fullName evidence="8">Response regulatory domain-containing protein</fullName>
    </recommendedName>
</protein>
<dbReference type="Gene3D" id="1.10.10.60">
    <property type="entry name" value="Homeodomain-like"/>
    <property type="match status" value="1"/>
</dbReference>
<evidence type="ECO:0000256" key="6">
    <source>
        <dbReference type="PROSITE-ProRule" id="PRU00169"/>
    </source>
</evidence>
<evidence type="ECO:0000313" key="9">
    <source>
        <dbReference type="EnsemblPlants" id="MELO3C022469.2.1"/>
    </source>
</evidence>
<name>A0A9I9DRW1_CUCME</name>
<keyword evidence="2" id="KW-0902">Two-component regulatory system</keyword>
<sequence length="217" mass="24870">MSKMDGFELTKRVNDEFKLPVIMISTENEESIMYRAIQEGVVLYLVKPFPPNDLKNIWQFSITTESKSKPNPCLSTIEETIISTNGEGELHAFETHSVSGSNEVILERKKKKKKKSSKEKDREKSNGKKEVKSTKKKPKVVWTDFLQYRFLQAVHYIGLDRAVPKKILEVMNVPGLTRENVASHLQVLFSIIILNSYDVLNCQVYSMKSPSLCLFSH</sequence>
<accession>A0A9I9DRW1</accession>
<comment type="subcellular location">
    <subcellularLocation>
        <location evidence="1">Nucleus</location>
    </subcellularLocation>
</comment>
<dbReference type="GO" id="GO:0005634">
    <property type="term" value="C:nucleus"/>
    <property type="evidence" value="ECO:0007669"/>
    <property type="project" value="UniProtKB-SubCell"/>
</dbReference>
<dbReference type="InterPro" id="IPR006447">
    <property type="entry name" value="Myb_dom_plants"/>
</dbReference>
<dbReference type="GO" id="GO:0009736">
    <property type="term" value="P:cytokinin-activated signaling pathway"/>
    <property type="evidence" value="ECO:0007669"/>
    <property type="project" value="InterPro"/>
</dbReference>
<keyword evidence="4" id="KW-0804">Transcription</keyword>
<dbReference type="InterPro" id="IPR009057">
    <property type="entry name" value="Homeodomain-like_sf"/>
</dbReference>
<dbReference type="InterPro" id="IPR045279">
    <property type="entry name" value="ARR-like"/>
</dbReference>
<feature type="compositionally biased region" description="Basic residues" evidence="7">
    <location>
        <begin position="108"/>
        <end position="117"/>
    </location>
</feature>
<dbReference type="NCBIfam" id="TIGR01557">
    <property type="entry name" value="myb_SHAQKYF"/>
    <property type="match status" value="1"/>
</dbReference>
<comment type="caution">
    <text evidence="6">Lacks conserved residue(s) required for the propagation of feature annotation.</text>
</comment>
<dbReference type="InterPro" id="IPR001789">
    <property type="entry name" value="Sig_transdc_resp-reg_receiver"/>
</dbReference>
<dbReference type="InterPro" id="IPR011006">
    <property type="entry name" value="CheY-like_superfamily"/>
</dbReference>
<dbReference type="EnsemblPlants" id="MELO3C022469.2.1">
    <property type="protein sequence ID" value="MELO3C022469.2.1"/>
    <property type="gene ID" value="MELO3C022469.2"/>
</dbReference>
<evidence type="ECO:0000256" key="4">
    <source>
        <dbReference type="ARBA" id="ARBA00023163"/>
    </source>
</evidence>
<feature type="region of interest" description="Disordered" evidence="7">
    <location>
        <begin position="104"/>
        <end position="133"/>
    </location>
</feature>
<dbReference type="Gramene" id="MELO3C022469.2.1">
    <property type="protein sequence ID" value="MELO3C022469.2.1"/>
    <property type="gene ID" value="MELO3C022469.2"/>
</dbReference>
<evidence type="ECO:0000256" key="1">
    <source>
        <dbReference type="ARBA" id="ARBA00004123"/>
    </source>
</evidence>